<comment type="caution">
    <text evidence="1">The sequence shown here is derived from an EMBL/GenBank/DDBJ whole genome shotgun (WGS) entry which is preliminary data.</text>
</comment>
<dbReference type="RefSeq" id="WP_300953031.1">
    <property type="nucleotide sequence ID" value="NZ_JAUHJQ010000005.1"/>
</dbReference>
<proteinExistence type="predicted"/>
<reference evidence="1" key="1">
    <citation type="submission" date="2023-06" db="EMBL/GenBank/DDBJ databases">
        <title>Draft genome sequence of Nocardioides sp. SOB77.</title>
        <authorList>
            <person name="Zhang G."/>
        </authorList>
    </citation>
    <scope>NUCLEOTIDE SEQUENCE</scope>
    <source>
        <strain evidence="1">SOB77</strain>
    </source>
</reference>
<evidence type="ECO:0000313" key="2">
    <source>
        <dbReference type="Proteomes" id="UP001168620"/>
    </source>
</evidence>
<keyword evidence="2" id="KW-1185">Reference proteome</keyword>
<accession>A0ABT8FGX0</accession>
<name>A0ABT8FGX0_9ACTN</name>
<sequence>MPDWVIAETADDAAPAGPPVEEQLAAEQQMVALLKESYADLEALYREDIGWQRIGAEQARFTPEGRKRIAALADLSATGNALIKRGVNLRIAYIWGQGVDVTIRDDGATGQDVNAVWRTFWEDRTNRRAFTSSEAQARYERRLATGGEQFWALPTDPATGRVWIRPIPSHEIVERICDPEDAGQVWLYKRVWNAISVDREGRRTTKPQTTYYPELGFYPRSRPKTYQGDPIRWDAPMRPVTVNTPTDDWRGLGDVLAALPWSRMDKEFLEDLAVYMRALTRILGQATAKKSPARAAAADAIAAAGPGGWAVTDPGTSLQLVSKSGAQIDADSHKPFATMVASALEVPLTMLLGDPGVTGARATAETLDQPTELMARLRQEVHAELFRDIADYVIDQAVIAPRGPLRGAVRPDGDRLVVTLPEGDDRTVQVAWPEFDSTPLKDFVDAVAAAEDLPPLERFKLYAKAFKLENVEDLVEKLTDGDGNWLGWDETAGDVLVQRARRGDEPTDQA</sequence>
<evidence type="ECO:0008006" key="3">
    <source>
        <dbReference type="Google" id="ProtNLM"/>
    </source>
</evidence>
<dbReference type="EMBL" id="JAUHJQ010000005">
    <property type="protein sequence ID" value="MDN4173929.1"/>
    <property type="molecule type" value="Genomic_DNA"/>
</dbReference>
<evidence type="ECO:0000313" key="1">
    <source>
        <dbReference type="EMBL" id="MDN4173929.1"/>
    </source>
</evidence>
<organism evidence="1 2">
    <name type="scientific">Nocardioides oceani</name>
    <dbReference type="NCBI Taxonomy" id="3058369"/>
    <lineage>
        <taxon>Bacteria</taxon>
        <taxon>Bacillati</taxon>
        <taxon>Actinomycetota</taxon>
        <taxon>Actinomycetes</taxon>
        <taxon>Propionibacteriales</taxon>
        <taxon>Nocardioidaceae</taxon>
        <taxon>Nocardioides</taxon>
    </lineage>
</organism>
<gene>
    <name evidence="1" type="ORF">QWY28_13290</name>
</gene>
<dbReference type="Proteomes" id="UP001168620">
    <property type="component" value="Unassembled WGS sequence"/>
</dbReference>
<protein>
    <recommendedName>
        <fullName evidence="3">Phage portal protein</fullName>
    </recommendedName>
</protein>